<dbReference type="InterPro" id="IPR051599">
    <property type="entry name" value="Cell_Envelope_Assoc"/>
</dbReference>
<protein>
    <recommendedName>
        <fullName evidence="1">DUF218 domain-containing protein</fullName>
    </recommendedName>
</protein>
<dbReference type="eggNOG" id="COG1434">
    <property type="taxonomic scope" value="Bacteria"/>
</dbReference>
<dbReference type="Gene3D" id="3.40.50.620">
    <property type="entry name" value="HUPs"/>
    <property type="match status" value="1"/>
</dbReference>
<dbReference type="InterPro" id="IPR014729">
    <property type="entry name" value="Rossmann-like_a/b/a_fold"/>
</dbReference>
<evidence type="ECO:0000313" key="2">
    <source>
        <dbReference type="EMBL" id="AEB11369.1"/>
    </source>
</evidence>
<proteinExistence type="predicted"/>
<dbReference type="PANTHER" id="PTHR30336">
    <property type="entry name" value="INNER MEMBRANE PROTEIN, PROBABLE PERMEASE"/>
    <property type="match status" value="1"/>
</dbReference>
<feature type="domain" description="DUF218" evidence="1">
    <location>
        <begin position="56"/>
        <end position="196"/>
    </location>
</feature>
<gene>
    <name evidence="2" type="ordered locus">Marky_0619</name>
</gene>
<evidence type="ECO:0000313" key="3">
    <source>
        <dbReference type="Proteomes" id="UP000007030"/>
    </source>
</evidence>
<accession>F2NQ58</accession>
<organism evidence="2 3">
    <name type="scientific">Marinithermus hydrothermalis (strain DSM 14884 / JCM 11576 / T1)</name>
    <dbReference type="NCBI Taxonomy" id="869210"/>
    <lineage>
        <taxon>Bacteria</taxon>
        <taxon>Thermotogati</taxon>
        <taxon>Deinococcota</taxon>
        <taxon>Deinococci</taxon>
        <taxon>Thermales</taxon>
        <taxon>Thermaceae</taxon>
        <taxon>Marinithermus</taxon>
    </lineage>
</organism>
<dbReference type="STRING" id="869210.Marky_0619"/>
<dbReference type="PANTHER" id="PTHR30336:SF4">
    <property type="entry name" value="ENVELOPE BIOGENESIS FACTOR ELYC"/>
    <property type="match status" value="1"/>
</dbReference>
<dbReference type="GO" id="GO:0005886">
    <property type="term" value="C:plasma membrane"/>
    <property type="evidence" value="ECO:0007669"/>
    <property type="project" value="TreeGrafter"/>
</dbReference>
<dbReference type="EMBL" id="CP002630">
    <property type="protein sequence ID" value="AEB11369.1"/>
    <property type="molecule type" value="Genomic_DNA"/>
</dbReference>
<dbReference type="InterPro" id="IPR003848">
    <property type="entry name" value="DUF218"/>
</dbReference>
<dbReference type="Proteomes" id="UP000007030">
    <property type="component" value="Chromosome"/>
</dbReference>
<dbReference type="GO" id="GO:0000270">
    <property type="term" value="P:peptidoglycan metabolic process"/>
    <property type="evidence" value="ECO:0007669"/>
    <property type="project" value="TreeGrafter"/>
</dbReference>
<name>F2NQ58_MARHT</name>
<dbReference type="HOGENOM" id="CLU_102863_2_0_0"/>
<dbReference type="AlphaFoldDB" id="F2NQ58"/>
<reference evidence="2 3" key="1">
    <citation type="journal article" date="2012" name="Stand. Genomic Sci.">
        <title>Complete genome sequence of the aerobic, heterotroph Marinithermus hydrothermalis type strain (T1(T)) from a deep-sea hydrothermal vent chimney.</title>
        <authorList>
            <person name="Copeland A."/>
            <person name="Gu W."/>
            <person name="Yasawong M."/>
            <person name="Lapidus A."/>
            <person name="Lucas S."/>
            <person name="Deshpande S."/>
            <person name="Pagani I."/>
            <person name="Tapia R."/>
            <person name="Cheng J.F."/>
            <person name="Goodwin L.A."/>
            <person name="Pitluck S."/>
            <person name="Liolios K."/>
            <person name="Ivanova N."/>
            <person name="Mavromatis K."/>
            <person name="Mikhailova N."/>
            <person name="Pati A."/>
            <person name="Chen A."/>
            <person name="Palaniappan K."/>
            <person name="Land M."/>
            <person name="Pan C."/>
            <person name="Brambilla E.M."/>
            <person name="Rohde M."/>
            <person name="Tindall B.J."/>
            <person name="Sikorski J."/>
            <person name="Goker M."/>
            <person name="Detter J.C."/>
            <person name="Bristow J."/>
            <person name="Eisen J.A."/>
            <person name="Markowitz V."/>
            <person name="Hugenholtz P."/>
            <person name="Kyrpides N.C."/>
            <person name="Klenk H.P."/>
            <person name="Woyke T."/>
        </authorList>
    </citation>
    <scope>NUCLEOTIDE SEQUENCE [LARGE SCALE GENOMIC DNA]</scope>
    <source>
        <strain evidence="3">DSM 14884 / JCM 11576 / T1</strain>
    </source>
</reference>
<dbReference type="GO" id="GO:0043164">
    <property type="term" value="P:Gram-negative-bacterium-type cell wall biogenesis"/>
    <property type="evidence" value="ECO:0007669"/>
    <property type="project" value="TreeGrafter"/>
</dbReference>
<keyword evidence="3" id="KW-1185">Reference proteome</keyword>
<dbReference type="Pfam" id="PF02698">
    <property type="entry name" value="DUF218"/>
    <property type="match status" value="1"/>
</dbReference>
<dbReference type="RefSeq" id="WP_013703421.1">
    <property type="nucleotide sequence ID" value="NC_015387.1"/>
</dbReference>
<dbReference type="KEGG" id="mhd:Marky_0619"/>
<dbReference type="OrthoDB" id="9782395at2"/>
<evidence type="ECO:0000259" key="1">
    <source>
        <dbReference type="Pfam" id="PF02698"/>
    </source>
</evidence>
<sequence length="206" mass="22232">MNSGFSRALVPKRLVWLALLAAVGLWAGRVLWLPGLGGYLVVADPLEPAQAVLPLAGAQHRAAAAARLVRAGYAEVLLITQIPLAEPGARARYVAQVQAVALQAGLNPERIRVVPGYARTTYAEAQNARAFLEGRGWTSLIVVTDAYHTRRARLLFRRAFQGSGITVRVRPAEGGAPPEAWWTTPEGQRAVLSEYLKLMAHAVGVR</sequence>